<dbReference type="InterPro" id="IPR036388">
    <property type="entry name" value="WH-like_DNA-bd_sf"/>
</dbReference>
<evidence type="ECO:0000256" key="3">
    <source>
        <dbReference type="SAM" id="MobiDB-lite"/>
    </source>
</evidence>
<dbReference type="SUPFAM" id="SSF48452">
    <property type="entry name" value="TPR-like"/>
    <property type="match status" value="3"/>
</dbReference>
<proteinExistence type="predicted"/>
<dbReference type="GO" id="GO:0006355">
    <property type="term" value="P:regulation of DNA-templated transcription"/>
    <property type="evidence" value="ECO:0007669"/>
    <property type="project" value="InterPro"/>
</dbReference>
<keyword evidence="4" id="KW-0812">Transmembrane</keyword>
<gene>
    <name evidence="6" type="ORF">ELE36_13045</name>
</gene>
<keyword evidence="4" id="KW-0472">Membrane</keyword>
<accession>A0A411HLB9</accession>
<name>A0A411HLB9_9GAMM</name>
<dbReference type="InterPro" id="IPR011990">
    <property type="entry name" value="TPR-like_helical_dom_sf"/>
</dbReference>
<keyword evidence="7" id="KW-1185">Reference proteome</keyword>
<organism evidence="6 7">
    <name type="scientific">Pseudolysobacter antarcticus</name>
    <dbReference type="NCBI Taxonomy" id="2511995"/>
    <lineage>
        <taxon>Bacteria</taxon>
        <taxon>Pseudomonadati</taxon>
        <taxon>Pseudomonadota</taxon>
        <taxon>Gammaproteobacteria</taxon>
        <taxon>Lysobacterales</taxon>
        <taxon>Rhodanobacteraceae</taxon>
        <taxon>Pseudolysobacter</taxon>
    </lineage>
</organism>
<dbReference type="PANTHER" id="PTHR47691:SF3">
    <property type="entry name" value="HTH-TYPE TRANSCRIPTIONAL REGULATOR RV0890C-RELATED"/>
    <property type="match status" value="1"/>
</dbReference>
<feature type="DNA-binding region" description="OmpR/PhoB-type" evidence="2">
    <location>
        <begin position="15"/>
        <end position="113"/>
    </location>
</feature>
<dbReference type="KEGG" id="xbc:ELE36_13045"/>
<dbReference type="SUPFAM" id="SSF46894">
    <property type="entry name" value="C-terminal effector domain of the bipartite response regulators"/>
    <property type="match status" value="1"/>
</dbReference>
<dbReference type="Gene3D" id="1.10.10.10">
    <property type="entry name" value="Winged helix-like DNA-binding domain superfamily/Winged helix DNA-binding domain"/>
    <property type="match status" value="1"/>
</dbReference>
<dbReference type="SMART" id="SM00862">
    <property type="entry name" value="Trans_reg_C"/>
    <property type="match status" value="1"/>
</dbReference>
<evidence type="ECO:0000313" key="7">
    <source>
        <dbReference type="Proteomes" id="UP000291562"/>
    </source>
</evidence>
<protein>
    <recommendedName>
        <fullName evidence="5">OmpR/PhoB-type domain-containing protein</fullName>
    </recommendedName>
</protein>
<sequence length="834" mass="89629">MARIVRARYPVRMRHESYHFYGCVADAATRELRRDGRLVTSSPKVFDCLIYLIEHRDRAVGRDELIAAVWGRADVSDALLGQTMLKARRAIGDTGHEQTAIRTVPRFGYRWIAETSTKSTVAATTESAHVPDTAPAKIATMEDASRADERVPEMPPSPSRRTRSRLISGVLAVAAVVALLVALLRGWQQHDTQNHPAAATQALAPSHTAVAEGSVDSRDADGTVAVMPVANTAGDDWFWLQLGLMDQIGRRLHLAGQAVVPSSNIVALTRASPQAETIPYAKVWAATGARYVVLPHATRTANGWRVQLDLHEGDRSKRVVEAQSDDVVAAANAATDSLLIALGKTPPSEQDSETFTINQLLQRTDAVLLGSDFDGARRVIETAPPALRNQPAARFMLARIDWHAGALDTASERLRALLGEVSAERDPALRARLLYTLGAVEIREDRSADAVPLLTEALKLRSRENLPAELGETYTAFAGALINLGRYEEAGDALARARVQLGLAGDTLALAIVDANEGSLDIARGRPAEALPLLQRAKDCFRLFGWLSGRFLTTAAEVKAHLALLDSTAALAASDAIEPQLDQHDSAHIRGTLGVQRAWALVANGRIGEATHLLDQLAVEISHDEHSGLPGDIASARSRLSLGAGDNSAAAREASAAVAALPTVDEQYERARAWRTLVLARQAGTQANEAATQLDEFSQWARKTAQPAPTLYAALARAEHARDLHRADEAYQEYAAALDDAARWGVPADLAAVVVSYGNALIADGKLDQASEVIGRVARWADHDFDCALLQARLYNALGQHGSAETAMARARSLAGERVVPALPSAPLVKVAHE</sequence>
<dbReference type="Proteomes" id="UP000291562">
    <property type="component" value="Chromosome"/>
</dbReference>
<dbReference type="Pfam" id="PF00486">
    <property type="entry name" value="Trans_reg_C"/>
    <property type="match status" value="1"/>
</dbReference>
<feature type="region of interest" description="Disordered" evidence="3">
    <location>
        <begin position="142"/>
        <end position="162"/>
    </location>
</feature>
<evidence type="ECO:0000256" key="1">
    <source>
        <dbReference type="ARBA" id="ARBA00023125"/>
    </source>
</evidence>
<evidence type="ECO:0000313" key="6">
    <source>
        <dbReference type="EMBL" id="QBB71204.1"/>
    </source>
</evidence>
<evidence type="ECO:0000256" key="4">
    <source>
        <dbReference type="SAM" id="Phobius"/>
    </source>
</evidence>
<dbReference type="InterPro" id="IPR001867">
    <property type="entry name" value="OmpR/PhoB-type_DNA-bd"/>
</dbReference>
<dbReference type="CDD" id="cd00383">
    <property type="entry name" value="trans_reg_C"/>
    <property type="match status" value="1"/>
</dbReference>
<dbReference type="PROSITE" id="PS51755">
    <property type="entry name" value="OMPR_PHOB"/>
    <property type="match status" value="1"/>
</dbReference>
<dbReference type="EMBL" id="CP035704">
    <property type="protein sequence ID" value="QBB71204.1"/>
    <property type="molecule type" value="Genomic_DNA"/>
</dbReference>
<evidence type="ECO:0000259" key="5">
    <source>
        <dbReference type="PROSITE" id="PS51755"/>
    </source>
</evidence>
<dbReference type="PANTHER" id="PTHR47691">
    <property type="entry name" value="REGULATOR-RELATED"/>
    <property type="match status" value="1"/>
</dbReference>
<dbReference type="GO" id="GO:0003677">
    <property type="term" value="F:DNA binding"/>
    <property type="evidence" value="ECO:0007669"/>
    <property type="project" value="UniProtKB-UniRule"/>
</dbReference>
<feature type="compositionally biased region" description="Basic and acidic residues" evidence="3">
    <location>
        <begin position="143"/>
        <end position="152"/>
    </location>
</feature>
<dbReference type="Gene3D" id="1.25.40.10">
    <property type="entry name" value="Tetratricopeptide repeat domain"/>
    <property type="match status" value="2"/>
</dbReference>
<feature type="domain" description="OmpR/PhoB-type" evidence="5">
    <location>
        <begin position="15"/>
        <end position="113"/>
    </location>
</feature>
<dbReference type="OrthoDB" id="9149639at2"/>
<reference evidence="6 7" key="1">
    <citation type="submission" date="2019-01" db="EMBL/GenBank/DDBJ databases">
        <title>Pseudolysobacter antarctica gen. nov., sp. nov., isolated from Fildes Peninsula, Antarctica.</title>
        <authorList>
            <person name="Wei Z."/>
            <person name="Peng F."/>
        </authorList>
    </citation>
    <scope>NUCLEOTIDE SEQUENCE [LARGE SCALE GENOMIC DNA]</scope>
    <source>
        <strain evidence="6 7">AQ6-296</strain>
    </source>
</reference>
<keyword evidence="1 2" id="KW-0238">DNA-binding</keyword>
<dbReference type="InterPro" id="IPR016032">
    <property type="entry name" value="Sig_transdc_resp-reg_C-effctor"/>
</dbReference>
<keyword evidence="4" id="KW-1133">Transmembrane helix</keyword>
<feature type="transmembrane region" description="Helical" evidence="4">
    <location>
        <begin position="166"/>
        <end position="187"/>
    </location>
</feature>
<dbReference type="AlphaFoldDB" id="A0A411HLB9"/>
<evidence type="ECO:0000256" key="2">
    <source>
        <dbReference type="PROSITE-ProRule" id="PRU01091"/>
    </source>
</evidence>
<dbReference type="GO" id="GO:0000160">
    <property type="term" value="P:phosphorelay signal transduction system"/>
    <property type="evidence" value="ECO:0007669"/>
    <property type="project" value="InterPro"/>
</dbReference>